<sequence>MRSNPVFPISLANPHGTCPALAPGRPSSKDLSTISVDHCRRHHSPSPLLQGSKMWHSRLNPCTHIIHLSIIAHMHGNRGCEADGSGQVIRTNLPAD</sequence>
<organism evidence="1 2">
    <name type="scientific">Chondrus crispus</name>
    <name type="common">Carrageen Irish moss</name>
    <name type="synonym">Polymorpha crispa</name>
    <dbReference type="NCBI Taxonomy" id="2769"/>
    <lineage>
        <taxon>Eukaryota</taxon>
        <taxon>Rhodophyta</taxon>
        <taxon>Florideophyceae</taxon>
        <taxon>Rhodymeniophycidae</taxon>
        <taxon>Gigartinales</taxon>
        <taxon>Gigartinaceae</taxon>
        <taxon>Chondrus</taxon>
    </lineage>
</organism>
<dbReference type="GeneID" id="17320378"/>
<dbReference type="AlphaFoldDB" id="R7Q624"/>
<dbReference type="RefSeq" id="XP_005712642.1">
    <property type="nucleotide sequence ID" value="XM_005712585.1"/>
</dbReference>
<name>R7Q624_CHOCR</name>
<accession>R7Q624</accession>
<dbReference type="KEGG" id="ccp:CHC_T00001452001"/>
<proteinExistence type="predicted"/>
<dbReference type="EMBL" id="HG001592">
    <property type="protein sequence ID" value="CDF32841.1"/>
    <property type="molecule type" value="Genomic_DNA"/>
</dbReference>
<dbReference type="Gramene" id="CDF32841">
    <property type="protein sequence ID" value="CDF32841"/>
    <property type="gene ID" value="CHC_T00001452001"/>
</dbReference>
<protein>
    <submittedName>
        <fullName evidence="1">Uncharacterized protein</fullName>
    </submittedName>
</protein>
<gene>
    <name evidence="1" type="ORF">CHC_T00001452001</name>
</gene>
<keyword evidence="2" id="KW-1185">Reference proteome</keyword>
<evidence type="ECO:0000313" key="2">
    <source>
        <dbReference type="Proteomes" id="UP000012073"/>
    </source>
</evidence>
<evidence type="ECO:0000313" key="1">
    <source>
        <dbReference type="EMBL" id="CDF32841.1"/>
    </source>
</evidence>
<reference evidence="2" key="1">
    <citation type="journal article" date="2013" name="Proc. Natl. Acad. Sci. U.S.A.">
        <title>Genome structure and metabolic features in the red seaweed Chondrus crispus shed light on evolution of the Archaeplastida.</title>
        <authorList>
            <person name="Collen J."/>
            <person name="Porcel B."/>
            <person name="Carre W."/>
            <person name="Ball S.G."/>
            <person name="Chaparro C."/>
            <person name="Tonon T."/>
            <person name="Barbeyron T."/>
            <person name="Michel G."/>
            <person name="Noel B."/>
            <person name="Valentin K."/>
            <person name="Elias M."/>
            <person name="Artiguenave F."/>
            <person name="Arun A."/>
            <person name="Aury J.M."/>
            <person name="Barbosa-Neto J.F."/>
            <person name="Bothwell J.H."/>
            <person name="Bouget F.Y."/>
            <person name="Brillet L."/>
            <person name="Cabello-Hurtado F."/>
            <person name="Capella-Gutierrez S."/>
            <person name="Charrier B."/>
            <person name="Cladiere L."/>
            <person name="Cock J.M."/>
            <person name="Coelho S.M."/>
            <person name="Colleoni C."/>
            <person name="Czjzek M."/>
            <person name="Da Silva C."/>
            <person name="Delage L."/>
            <person name="Denoeud F."/>
            <person name="Deschamps P."/>
            <person name="Dittami S.M."/>
            <person name="Gabaldon T."/>
            <person name="Gachon C.M."/>
            <person name="Groisillier A."/>
            <person name="Herve C."/>
            <person name="Jabbari K."/>
            <person name="Katinka M."/>
            <person name="Kloareg B."/>
            <person name="Kowalczyk N."/>
            <person name="Labadie K."/>
            <person name="Leblanc C."/>
            <person name="Lopez P.J."/>
            <person name="McLachlan D.H."/>
            <person name="Meslet-Cladiere L."/>
            <person name="Moustafa A."/>
            <person name="Nehr Z."/>
            <person name="Nyvall Collen P."/>
            <person name="Panaud O."/>
            <person name="Partensky F."/>
            <person name="Poulain J."/>
            <person name="Rensing S.A."/>
            <person name="Rousvoal S."/>
            <person name="Samson G."/>
            <person name="Symeonidi A."/>
            <person name="Weissenbach J."/>
            <person name="Zambounis A."/>
            <person name="Wincker P."/>
            <person name="Boyen C."/>
        </authorList>
    </citation>
    <scope>NUCLEOTIDE SEQUENCE [LARGE SCALE GENOMIC DNA]</scope>
    <source>
        <strain evidence="2">cv. Stackhouse</strain>
    </source>
</reference>
<dbReference type="Proteomes" id="UP000012073">
    <property type="component" value="Unassembled WGS sequence"/>
</dbReference>